<evidence type="ECO:0000256" key="10">
    <source>
        <dbReference type="ARBA" id="ARBA00023049"/>
    </source>
</evidence>
<evidence type="ECO:0000256" key="11">
    <source>
        <dbReference type="ARBA" id="ARBA00023136"/>
    </source>
</evidence>
<feature type="transmembrane region" description="Helical" evidence="12">
    <location>
        <begin position="165"/>
        <end position="185"/>
    </location>
</feature>
<dbReference type="InterPro" id="IPR001915">
    <property type="entry name" value="Peptidase_M48"/>
</dbReference>
<dbReference type="Pfam" id="PF01435">
    <property type="entry name" value="Peptidase_M48"/>
    <property type="match status" value="1"/>
</dbReference>
<gene>
    <name evidence="12" type="primary">htpX</name>
    <name evidence="14" type="ORF">AZI86_18590</name>
</gene>
<evidence type="ECO:0000256" key="3">
    <source>
        <dbReference type="ARBA" id="ARBA00022475"/>
    </source>
</evidence>
<dbReference type="InterPro" id="IPR050083">
    <property type="entry name" value="HtpX_protease"/>
</dbReference>
<dbReference type="AlphaFoldDB" id="A0A150WFF2"/>
<keyword evidence="6 12" id="KW-0479">Metal-binding</keyword>
<comment type="similarity">
    <text evidence="2 12">Belongs to the peptidase M48B family.</text>
</comment>
<evidence type="ECO:0000256" key="9">
    <source>
        <dbReference type="ARBA" id="ARBA00022989"/>
    </source>
</evidence>
<evidence type="ECO:0000313" key="15">
    <source>
        <dbReference type="Proteomes" id="UP000075320"/>
    </source>
</evidence>
<dbReference type="GO" id="GO:0008270">
    <property type="term" value="F:zinc ion binding"/>
    <property type="evidence" value="ECO:0007669"/>
    <property type="project" value="UniProtKB-UniRule"/>
</dbReference>
<feature type="active site" evidence="12">
    <location>
        <position position="151"/>
    </location>
</feature>
<keyword evidence="8 12" id="KW-0862">Zinc</keyword>
<sequence>MAFLKRIGLFVLTNVLVMVTIGIVWSLVSHFLGLAGLNSYIPFLMAFCLVWGMGGAFISLLMSKWVAKKFHGVQIIQPNNQNPELRALVNKVHDFARRAGLPKMPEVGIYESIDINAFATGPSKSNSLVAVSSGLLQRMNEKEIDGVLAHEVAHIANGDMVTMTLIQGIVNAFAMFFSRILANIVASNVDEKFRGVVHFAVVILGDIAFTLLGSIVVNYFSRRREFRADAGGARYASRESMIAALQKLRSVYSLPIPPEEGATATLMISNRDKQGALAKLFMTHPPLEVRIEALQRSRL</sequence>
<dbReference type="InterPro" id="IPR022919">
    <property type="entry name" value="Pept_M48_protease_HtpX"/>
</dbReference>
<keyword evidence="3 12" id="KW-1003">Cell membrane</keyword>
<comment type="subcellular location">
    <subcellularLocation>
        <location evidence="1 12">Cell membrane</location>
        <topology evidence="1 12">Multi-pass membrane protein</topology>
    </subcellularLocation>
</comment>
<dbReference type="OrthoDB" id="5293295at2"/>
<feature type="binding site" evidence="12">
    <location>
        <position position="150"/>
    </location>
    <ligand>
        <name>Zn(2+)</name>
        <dbReference type="ChEBI" id="CHEBI:29105"/>
        <note>catalytic</note>
    </ligand>
</feature>
<feature type="binding site" evidence="12">
    <location>
        <position position="225"/>
    </location>
    <ligand>
        <name>Zn(2+)</name>
        <dbReference type="ChEBI" id="CHEBI:29105"/>
        <note>catalytic</note>
    </ligand>
</feature>
<evidence type="ECO:0000256" key="2">
    <source>
        <dbReference type="ARBA" id="ARBA00009779"/>
    </source>
</evidence>
<feature type="transmembrane region" description="Helical" evidence="12">
    <location>
        <begin position="7"/>
        <end position="28"/>
    </location>
</feature>
<keyword evidence="11 12" id="KW-0472">Membrane</keyword>
<feature type="transmembrane region" description="Helical" evidence="12">
    <location>
        <begin position="40"/>
        <end position="61"/>
    </location>
</feature>
<keyword evidence="5 12" id="KW-0812">Transmembrane</keyword>
<evidence type="ECO:0000256" key="12">
    <source>
        <dbReference type="HAMAP-Rule" id="MF_00188"/>
    </source>
</evidence>
<feature type="domain" description="Peptidase M48" evidence="13">
    <location>
        <begin position="88"/>
        <end position="296"/>
    </location>
</feature>
<dbReference type="GO" id="GO:0006508">
    <property type="term" value="P:proteolysis"/>
    <property type="evidence" value="ECO:0007669"/>
    <property type="project" value="UniProtKB-KW"/>
</dbReference>
<keyword evidence="4 12" id="KW-0645">Protease</keyword>
<dbReference type="NCBIfam" id="NF003965">
    <property type="entry name" value="PRK05457.1"/>
    <property type="match status" value="1"/>
</dbReference>
<proteinExistence type="inferred from homology"/>
<dbReference type="Proteomes" id="UP000075320">
    <property type="component" value="Unassembled WGS sequence"/>
</dbReference>
<dbReference type="PANTHER" id="PTHR43221">
    <property type="entry name" value="PROTEASE HTPX"/>
    <property type="match status" value="1"/>
</dbReference>
<evidence type="ECO:0000256" key="4">
    <source>
        <dbReference type="ARBA" id="ARBA00022670"/>
    </source>
</evidence>
<dbReference type="EC" id="3.4.24.-" evidence="12"/>
<evidence type="ECO:0000256" key="7">
    <source>
        <dbReference type="ARBA" id="ARBA00022801"/>
    </source>
</evidence>
<evidence type="ECO:0000259" key="13">
    <source>
        <dbReference type="Pfam" id="PF01435"/>
    </source>
</evidence>
<dbReference type="CDD" id="cd07335">
    <property type="entry name" value="M48B_HtpX_like"/>
    <property type="match status" value="1"/>
</dbReference>
<evidence type="ECO:0000256" key="5">
    <source>
        <dbReference type="ARBA" id="ARBA00022692"/>
    </source>
</evidence>
<dbReference type="GO" id="GO:0004222">
    <property type="term" value="F:metalloendopeptidase activity"/>
    <property type="evidence" value="ECO:0007669"/>
    <property type="project" value="UniProtKB-UniRule"/>
</dbReference>
<keyword evidence="15" id="KW-1185">Reference proteome</keyword>
<keyword evidence="9 12" id="KW-1133">Transmembrane helix</keyword>
<dbReference type="EMBL" id="LUKE01000006">
    <property type="protein sequence ID" value="KYG61700.1"/>
    <property type="molecule type" value="Genomic_DNA"/>
</dbReference>
<evidence type="ECO:0000256" key="6">
    <source>
        <dbReference type="ARBA" id="ARBA00022723"/>
    </source>
</evidence>
<keyword evidence="10 12" id="KW-0482">Metalloprotease</keyword>
<comment type="cofactor">
    <cofactor evidence="12">
        <name>Zn(2+)</name>
        <dbReference type="ChEBI" id="CHEBI:29105"/>
    </cofactor>
    <text evidence="12">Binds 1 zinc ion per subunit.</text>
</comment>
<feature type="transmembrane region" description="Helical" evidence="12">
    <location>
        <begin position="197"/>
        <end position="220"/>
    </location>
</feature>
<dbReference type="PANTHER" id="PTHR43221:SF1">
    <property type="entry name" value="PROTEASE HTPX"/>
    <property type="match status" value="1"/>
</dbReference>
<comment type="caution">
    <text evidence="14">The sequence shown here is derived from an EMBL/GenBank/DDBJ whole genome shotgun (WGS) entry which is preliminary data.</text>
</comment>
<dbReference type="Gene3D" id="3.30.2010.10">
    <property type="entry name" value="Metalloproteases ('zincins'), catalytic domain"/>
    <property type="match status" value="1"/>
</dbReference>
<accession>A0A150WFF2</accession>
<evidence type="ECO:0000313" key="14">
    <source>
        <dbReference type="EMBL" id="KYG61700.1"/>
    </source>
</evidence>
<dbReference type="GO" id="GO:0005886">
    <property type="term" value="C:plasma membrane"/>
    <property type="evidence" value="ECO:0007669"/>
    <property type="project" value="UniProtKB-SubCell"/>
</dbReference>
<evidence type="ECO:0000256" key="1">
    <source>
        <dbReference type="ARBA" id="ARBA00004651"/>
    </source>
</evidence>
<reference evidence="14 15" key="1">
    <citation type="submission" date="2016-03" db="EMBL/GenBank/DDBJ databases">
        <authorList>
            <person name="Ploux O."/>
        </authorList>
    </citation>
    <scope>NUCLEOTIDE SEQUENCE [LARGE SCALE GENOMIC DNA]</scope>
    <source>
        <strain evidence="14 15">R0</strain>
    </source>
</reference>
<protein>
    <recommendedName>
        <fullName evidence="12">Protease HtpX homolog</fullName>
        <ecNumber evidence="12">3.4.24.-</ecNumber>
    </recommendedName>
</protein>
<name>A0A150WFF2_BDEBC</name>
<evidence type="ECO:0000256" key="8">
    <source>
        <dbReference type="ARBA" id="ARBA00022833"/>
    </source>
</evidence>
<feature type="binding site" evidence="12">
    <location>
        <position position="154"/>
    </location>
    <ligand>
        <name>Zn(2+)</name>
        <dbReference type="ChEBI" id="CHEBI:29105"/>
        <note>catalytic</note>
    </ligand>
</feature>
<organism evidence="14 15">
    <name type="scientific">Bdellovibrio bacteriovorus</name>
    <dbReference type="NCBI Taxonomy" id="959"/>
    <lineage>
        <taxon>Bacteria</taxon>
        <taxon>Pseudomonadati</taxon>
        <taxon>Bdellovibrionota</taxon>
        <taxon>Bdellovibrionia</taxon>
        <taxon>Bdellovibrionales</taxon>
        <taxon>Pseudobdellovibrionaceae</taxon>
        <taxon>Bdellovibrio</taxon>
    </lineage>
</organism>
<dbReference type="RefSeq" id="WP_061836782.1">
    <property type="nucleotide sequence ID" value="NZ_LUKE01000006.1"/>
</dbReference>
<dbReference type="HAMAP" id="MF_00188">
    <property type="entry name" value="Pept_M48_protease_HtpX"/>
    <property type="match status" value="1"/>
</dbReference>
<keyword evidence="7 12" id="KW-0378">Hydrolase</keyword>